<evidence type="ECO:0000256" key="13">
    <source>
        <dbReference type="ARBA" id="ARBA00022833"/>
    </source>
</evidence>
<dbReference type="Gene3D" id="3.50.30.30">
    <property type="match status" value="1"/>
</dbReference>
<feature type="domain" description="Peptidase M28" evidence="22">
    <location>
        <begin position="263"/>
        <end position="450"/>
    </location>
</feature>
<reference evidence="23 24" key="1">
    <citation type="submission" date="2018-05" db="EMBL/GenBank/DDBJ databases">
        <title>Abyssibacter profundi OUC007T gen. nov., sp. nov, a marine bacterium isolated from seawater of the Mariana Trench.</title>
        <authorList>
            <person name="Zhou S."/>
        </authorList>
    </citation>
    <scope>NUCLEOTIDE SEQUENCE [LARGE SCALE GENOMIC DNA]</scope>
    <source>
        <strain evidence="23 24">OUC007</strain>
    </source>
</reference>
<evidence type="ECO:0000256" key="19">
    <source>
        <dbReference type="ARBA" id="ARBA00025833"/>
    </source>
</evidence>
<keyword evidence="11" id="KW-0378">Hydrolase</keyword>
<dbReference type="InterPro" id="IPR007484">
    <property type="entry name" value="Peptidase_M28"/>
</dbReference>
<keyword evidence="8" id="KW-0645">Protease</keyword>
<evidence type="ECO:0000256" key="10">
    <source>
        <dbReference type="ARBA" id="ARBA00022729"/>
    </source>
</evidence>
<feature type="signal peptide" evidence="21">
    <location>
        <begin position="1"/>
        <end position="23"/>
    </location>
</feature>
<keyword evidence="15" id="KW-0482">Metalloprotease</keyword>
<dbReference type="SUPFAM" id="SSF53187">
    <property type="entry name" value="Zn-dependent exopeptidases"/>
    <property type="match status" value="1"/>
</dbReference>
<evidence type="ECO:0000256" key="2">
    <source>
        <dbReference type="ARBA" id="ARBA00004371"/>
    </source>
</evidence>
<evidence type="ECO:0000256" key="16">
    <source>
        <dbReference type="ARBA" id="ARBA00023145"/>
    </source>
</evidence>
<dbReference type="EMBL" id="QEQK01000005">
    <property type="protein sequence ID" value="PWN56652.1"/>
    <property type="molecule type" value="Genomic_DNA"/>
</dbReference>
<evidence type="ECO:0000256" key="20">
    <source>
        <dbReference type="ARBA" id="ARBA00033328"/>
    </source>
</evidence>
<accession>A0A363UMK4</accession>
<dbReference type="OrthoDB" id="9769665at2"/>
<keyword evidence="9" id="KW-0479">Metal-binding</keyword>
<comment type="subunit">
    <text evidence="19">Homodimer. The monomeric form is inactive while the homodimer is active.</text>
</comment>
<keyword evidence="6" id="KW-0964">Secreted</keyword>
<evidence type="ECO:0000256" key="12">
    <source>
        <dbReference type="ARBA" id="ARBA00022824"/>
    </source>
</evidence>
<evidence type="ECO:0000313" key="23">
    <source>
        <dbReference type="EMBL" id="PWN56652.1"/>
    </source>
</evidence>
<name>A0A363UMK4_9GAMM</name>
<keyword evidence="16" id="KW-0865">Zymogen</keyword>
<keyword evidence="10 21" id="KW-0732">Signal</keyword>
<comment type="caution">
    <text evidence="23">The sequence shown here is derived from an EMBL/GenBank/DDBJ whole genome shotgun (WGS) entry which is preliminary data.</text>
</comment>
<evidence type="ECO:0000256" key="15">
    <source>
        <dbReference type="ARBA" id="ARBA00023049"/>
    </source>
</evidence>
<dbReference type="PANTHER" id="PTHR12053">
    <property type="entry name" value="PROTEASE FAMILY M28 PLASMA GLUTAMATE CARBOXYPEPTIDASE-RELATED"/>
    <property type="match status" value="1"/>
</dbReference>
<evidence type="ECO:0000256" key="4">
    <source>
        <dbReference type="ARBA" id="ARBA00004613"/>
    </source>
</evidence>
<evidence type="ECO:0000313" key="24">
    <source>
        <dbReference type="Proteomes" id="UP000251800"/>
    </source>
</evidence>
<evidence type="ECO:0000256" key="17">
    <source>
        <dbReference type="ARBA" id="ARBA00023180"/>
    </source>
</evidence>
<proteinExistence type="predicted"/>
<dbReference type="PANTHER" id="PTHR12053:SF3">
    <property type="entry name" value="CARBOXYPEPTIDASE Q"/>
    <property type="match status" value="1"/>
</dbReference>
<evidence type="ECO:0000256" key="9">
    <source>
        <dbReference type="ARBA" id="ARBA00022723"/>
    </source>
</evidence>
<feature type="chain" id="PRO_5016874565" description="Carboxypeptidase Q" evidence="21">
    <location>
        <begin position="24"/>
        <end position="472"/>
    </location>
</feature>
<evidence type="ECO:0000259" key="22">
    <source>
        <dbReference type="Pfam" id="PF04389"/>
    </source>
</evidence>
<evidence type="ECO:0000256" key="11">
    <source>
        <dbReference type="ARBA" id="ARBA00022801"/>
    </source>
</evidence>
<evidence type="ECO:0000256" key="6">
    <source>
        <dbReference type="ARBA" id="ARBA00022525"/>
    </source>
</evidence>
<dbReference type="Pfam" id="PF04389">
    <property type="entry name" value="Peptidase_M28"/>
    <property type="match status" value="1"/>
</dbReference>
<keyword evidence="14" id="KW-0333">Golgi apparatus</keyword>
<keyword evidence="13" id="KW-0862">Zinc</keyword>
<dbReference type="InterPro" id="IPR039866">
    <property type="entry name" value="CPQ"/>
</dbReference>
<evidence type="ECO:0000256" key="21">
    <source>
        <dbReference type="SAM" id="SignalP"/>
    </source>
</evidence>
<evidence type="ECO:0000256" key="8">
    <source>
        <dbReference type="ARBA" id="ARBA00022670"/>
    </source>
</evidence>
<dbReference type="GO" id="GO:0046872">
    <property type="term" value="F:metal ion binding"/>
    <property type="evidence" value="ECO:0007669"/>
    <property type="project" value="UniProtKB-KW"/>
</dbReference>
<evidence type="ECO:0000256" key="5">
    <source>
        <dbReference type="ARBA" id="ARBA00014116"/>
    </source>
</evidence>
<dbReference type="Gene3D" id="3.40.630.10">
    <property type="entry name" value="Zn peptidases"/>
    <property type="match status" value="1"/>
</dbReference>
<comment type="subcellular location">
    <subcellularLocation>
        <location evidence="1">Endoplasmic reticulum</location>
    </subcellularLocation>
    <subcellularLocation>
        <location evidence="3">Golgi apparatus</location>
    </subcellularLocation>
    <subcellularLocation>
        <location evidence="2">Lysosome</location>
    </subcellularLocation>
    <subcellularLocation>
        <location evidence="4">Secreted</location>
    </subcellularLocation>
</comment>
<dbReference type="AlphaFoldDB" id="A0A363UMK4"/>
<gene>
    <name evidence="23" type="ORF">DEH80_07520</name>
</gene>
<keyword evidence="12" id="KW-0256">Endoplasmic reticulum</keyword>
<evidence type="ECO:0000256" key="3">
    <source>
        <dbReference type="ARBA" id="ARBA00004555"/>
    </source>
</evidence>
<keyword evidence="7" id="KW-0121">Carboxypeptidase</keyword>
<organism evidence="23 24">
    <name type="scientific">Abyssibacter profundi</name>
    <dbReference type="NCBI Taxonomy" id="2182787"/>
    <lineage>
        <taxon>Bacteria</taxon>
        <taxon>Pseudomonadati</taxon>
        <taxon>Pseudomonadota</taxon>
        <taxon>Gammaproteobacteria</taxon>
        <taxon>Chromatiales</taxon>
        <taxon>Oceanococcaceae</taxon>
        <taxon>Abyssibacter</taxon>
    </lineage>
</organism>
<evidence type="ECO:0000256" key="18">
    <source>
        <dbReference type="ARBA" id="ARBA00023228"/>
    </source>
</evidence>
<keyword evidence="17" id="KW-0325">Glycoprotein</keyword>
<evidence type="ECO:0000256" key="14">
    <source>
        <dbReference type="ARBA" id="ARBA00023034"/>
    </source>
</evidence>
<evidence type="ECO:0000256" key="1">
    <source>
        <dbReference type="ARBA" id="ARBA00004240"/>
    </source>
</evidence>
<keyword evidence="18" id="KW-0458">Lysosome</keyword>
<dbReference type="GO" id="GO:0070573">
    <property type="term" value="F:metallodipeptidase activity"/>
    <property type="evidence" value="ECO:0007669"/>
    <property type="project" value="InterPro"/>
</dbReference>
<dbReference type="GO" id="GO:0006508">
    <property type="term" value="P:proteolysis"/>
    <property type="evidence" value="ECO:0007669"/>
    <property type="project" value="UniProtKB-KW"/>
</dbReference>
<sequence length="472" mass="50651">MTQSLALARWMLALCCLPLLAQAAPVPDAILQQAKQLRDQALVDDTAYTLLRDLTTQVGPRLAGTEAEARARQWSVRALQQLGFDRDQIRIERFELDGWVRGEEWARVTAPYPQPLVVTALGDSGSTGPIPVEAEVVLFESIEDVEALTEGALTGKIAYVSHAMGKTQDGSSYAYFGKTRFDGPGIAASKGAKAIMIRSVGTQSHRMAHTGSTKWPEGQTPIPALALSQPDADQLERMAADGETIQVAIKATPRFVGKTRSANLIVDLPGSDRGDEIIITGGHLDSWDLGTGAVDDGAGIAITTAAVDLIRRSGLQPRRSIRLVHWGAEEVGLLGAKAYAEAHADELDRHQLGSESDFGAGRVYNIGADLPAAADPVVDAMLRLLAPLGVGQTARDYTGSSGPDLSPLNDLGLPSFRLLQDGTDYFDLHHTPDDTFDKIDPEALRQNVAAYAVFLWIAANTDVNFRAQDPAE</sequence>
<protein>
    <recommendedName>
        <fullName evidence="5">Carboxypeptidase Q</fullName>
    </recommendedName>
    <alternativeName>
        <fullName evidence="20">Plasma glutamate carboxypeptidase</fullName>
    </alternativeName>
</protein>
<dbReference type="Proteomes" id="UP000251800">
    <property type="component" value="Unassembled WGS sequence"/>
</dbReference>
<dbReference type="GO" id="GO:0004180">
    <property type="term" value="F:carboxypeptidase activity"/>
    <property type="evidence" value="ECO:0007669"/>
    <property type="project" value="UniProtKB-KW"/>
</dbReference>
<dbReference type="RefSeq" id="WP_109719846.1">
    <property type="nucleotide sequence ID" value="NZ_QEQK01000005.1"/>
</dbReference>
<keyword evidence="24" id="KW-1185">Reference proteome</keyword>
<evidence type="ECO:0000256" key="7">
    <source>
        <dbReference type="ARBA" id="ARBA00022645"/>
    </source>
</evidence>
<dbReference type="GO" id="GO:0005764">
    <property type="term" value="C:lysosome"/>
    <property type="evidence" value="ECO:0007669"/>
    <property type="project" value="UniProtKB-SubCell"/>
</dbReference>
<dbReference type="GO" id="GO:0005576">
    <property type="term" value="C:extracellular region"/>
    <property type="evidence" value="ECO:0007669"/>
    <property type="project" value="UniProtKB-SubCell"/>
</dbReference>